<accession>A0A1I6Z8P1</accession>
<keyword evidence="1" id="KW-0472">Membrane</keyword>
<gene>
    <name evidence="2" type="ORF">SAMN05444141_102155</name>
</gene>
<dbReference type="Proteomes" id="UP000183371">
    <property type="component" value="Unassembled WGS sequence"/>
</dbReference>
<keyword evidence="1" id="KW-1133">Transmembrane helix</keyword>
<evidence type="ECO:0000313" key="2">
    <source>
        <dbReference type="EMBL" id="SFT59080.1"/>
    </source>
</evidence>
<keyword evidence="1" id="KW-0812">Transmembrane</keyword>
<organism evidence="2 3">
    <name type="scientific">Pseudovibrio denitrificans</name>
    <dbReference type="NCBI Taxonomy" id="258256"/>
    <lineage>
        <taxon>Bacteria</taxon>
        <taxon>Pseudomonadati</taxon>
        <taxon>Pseudomonadota</taxon>
        <taxon>Alphaproteobacteria</taxon>
        <taxon>Hyphomicrobiales</taxon>
        <taxon>Stappiaceae</taxon>
        <taxon>Pseudovibrio</taxon>
    </lineage>
</organism>
<evidence type="ECO:0000313" key="3">
    <source>
        <dbReference type="Proteomes" id="UP000183371"/>
    </source>
</evidence>
<sequence>MNKWLLASGILSLLLVLVHVFLGGPEIHDPVLGSDLHPVVIAVLSVVWHGITVVMLVNGVLLLAAAFKSELAAGVAWVVIGQYGGFTLLFIAYGLSQLGNLMDMPQWISFIIIAGCVAMGLRKAGRAPALQRAAA</sequence>
<keyword evidence="3" id="KW-1185">Reference proteome</keyword>
<protein>
    <submittedName>
        <fullName evidence="2">Uncharacterized protein</fullName>
    </submittedName>
</protein>
<feature type="transmembrane region" description="Helical" evidence="1">
    <location>
        <begin position="71"/>
        <end position="92"/>
    </location>
</feature>
<name>A0A1I6Z8P1_9HYPH</name>
<dbReference type="RefSeq" id="WP_054784916.1">
    <property type="nucleotide sequence ID" value="NZ_FPBD01000002.1"/>
</dbReference>
<proteinExistence type="predicted"/>
<reference evidence="3" key="1">
    <citation type="submission" date="2016-10" db="EMBL/GenBank/DDBJ databases">
        <authorList>
            <person name="Varghese N."/>
            <person name="Submissions S."/>
        </authorList>
    </citation>
    <scope>NUCLEOTIDE SEQUENCE [LARGE SCALE GENOMIC DNA]</scope>
    <source>
        <strain evidence="3">DSM 17465</strain>
    </source>
</reference>
<dbReference type="EMBL" id="FPBD01000002">
    <property type="protein sequence ID" value="SFT59080.1"/>
    <property type="molecule type" value="Genomic_DNA"/>
</dbReference>
<feature type="transmembrane region" description="Helical" evidence="1">
    <location>
        <begin position="39"/>
        <end position="64"/>
    </location>
</feature>
<evidence type="ECO:0000256" key="1">
    <source>
        <dbReference type="SAM" id="Phobius"/>
    </source>
</evidence>
<feature type="transmembrane region" description="Helical" evidence="1">
    <location>
        <begin position="104"/>
        <end position="121"/>
    </location>
</feature>
<dbReference type="AlphaFoldDB" id="A0A1I6Z8P1"/>